<organism evidence="2 3">
    <name type="scientific">Coccomyxa viridis</name>
    <dbReference type="NCBI Taxonomy" id="1274662"/>
    <lineage>
        <taxon>Eukaryota</taxon>
        <taxon>Viridiplantae</taxon>
        <taxon>Chlorophyta</taxon>
        <taxon>core chlorophytes</taxon>
        <taxon>Trebouxiophyceae</taxon>
        <taxon>Trebouxiophyceae incertae sedis</taxon>
        <taxon>Coccomyxaceae</taxon>
        <taxon>Coccomyxa</taxon>
    </lineage>
</organism>
<evidence type="ECO:0000313" key="2">
    <source>
        <dbReference type="EMBL" id="CAL5219356.1"/>
    </source>
</evidence>
<dbReference type="PANTHER" id="PTHR31984:SF18">
    <property type="entry name" value="TRANSCRIPTIONAL REGULATOR"/>
    <property type="match status" value="1"/>
</dbReference>
<gene>
    <name evidence="2" type="primary">g1173</name>
    <name evidence="2" type="ORF">VP750_LOCUS1015</name>
</gene>
<evidence type="ECO:0000256" key="1">
    <source>
        <dbReference type="SAM" id="MobiDB-lite"/>
    </source>
</evidence>
<proteinExistence type="predicted"/>
<protein>
    <submittedName>
        <fullName evidence="2">G1173 protein</fullName>
    </submittedName>
</protein>
<comment type="caution">
    <text evidence="2">The sequence shown here is derived from an EMBL/GenBank/DDBJ whole genome shotgun (WGS) entry which is preliminary data.</text>
</comment>
<evidence type="ECO:0000313" key="3">
    <source>
        <dbReference type="Proteomes" id="UP001497392"/>
    </source>
</evidence>
<dbReference type="SUPFAM" id="SSF143456">
    <property type="entry name" value="VC0467-like"/>
    <property type="match status" value="1"/>
</dbReference>
<dbReference type="EMBL" id="CAXHTA020000002">
    <property type="protein sequence ID" value="CAL5219356.1"/>
    <property type="molecule type" value="Genomic_DNA"/>
</dbReference>
<reference evidence="2 3" key="1">
    <citation type="submission" date="2024-06" db="EMBL/GenBank/DDBJ databases">
        <authorList>
            <person name="Kraege A."/>
            <person name="Thomma B."/>
        </authorList>
    </citation>
    <scope>NUCLEOTIDE SEQUENCE [LARGE SCALE GENOMIC DNA]</scope>
</reference>
<keyword evidence="3" id="KW-1185">Reference proteome</keyword>
<dbReference type="Gene3D" id="3.40.1740.10">
    <property type="entry name" value="VC0467-like"/>
    <property type="match status" value="1"/>
</dbReference>
<dbReference type="Pfam" id="PF02622">
    <property type="entry name" value="DUF179"/>
    <property type="match status" value="1"/>
</dbReference>
<sequence length="280" mass="31194">MSHQGAESSDAPSDDGNAIKGDWREFRASLINAEQNESAGTSGDLWSSRWTQENLRLLQEQDRKLAREGLWAHETELPEVGGLLLARAEAPDLNSDSRLCQLVIFLLEHGPNGSKGVIINRPARANVGDLLEWGYQPSQAYTEEDAKIMKESFADSVLYLGGFYPPNRITRQPLIMLHGHRHLEGCREVSPGIYTGGEVHAGREIASGALQASSFRFFAGMMEWESGRLLQDIQRGLWYTAACSRSLVIKQCLQLPVPLWKEVLILMGGSYAAIAHRRYM</sequence>
<dbReference type="Proteomes" id="UP001497392">
    <property type="component" value="Unassembled WGS sequence"/>
</dbReference>
<dbReference type="InterPro" id="IPR003774">
    <property type="entry name" value="AlgH-like"/>
</dbReference>
<feature type="region of interest" description="Disordered" evidence="1">
    <location>
        <begin position="1"/>
        <end position="20"/>
    </location>
</feature>
<feature type="compositionally biased region" description="Polar residues" evidence="1">
    <location>
        <begin position="1"/>
        <end position="11"/>
    </location>
</feature>
<dbReference type="PANTHER" id="PTHR31984">
    <property type="entry name" value="TRANSPORTER, PUTATIVE (DUF179)-RELATED"/>
    <property type="match status" value="1"/>
</dbReference>
<name>A0ABP1FJ21_9CHLO</name>
<accession>A0ABP1FJ21</accession>